<gene>
    <name evidence="2" type="ORF">NKR23_g11492</name>
</gene>
<reference evidence="2" key="1">
    <citation type="submission" date="2022-07" db="EMBL/GenBank/DDBJ databases">
        <title>Fungi with potential for degradation of polypropylene.</title>
        <authorList>
            <person name="Gostincar C."/>
        </authorList>
    </citation>
    <scope>NUCLEOTIDE SEQUENCE</scope>
    <source>
        <strain evidence="2">EXF-13308</strain>
    </source>
</reference>
<dbReference type="InterPro" id="IPR032710">
    <property type="entry name" value="NTF2-like_dom_sf"/>
</dbReference>
<accession>A0AA38R3G6</accession>
<dbReference type="SUPFAM" id="SSF54427">
    <property type="entry name" value="NTF2-like"/>
    <property type="match status" value="1"/>
</dbReference>
<feature type="domain" description="SnoaL-like" evidence="1">
    <location>
        <begin position="10"/>
        <end position="150"/>
    </location>
</feature>
<keyword evidence="3" id="KW-1185">Reference proteome</keyword>
<evidence type="ECO:0000259" key="1">
    <source>
        <dbReference type="Pfam" id="PF13577"/>
    </source>
</evidence>
<sequence>MASAYSVTDYLLDKANIHDTVTKMPWYYDVKSEDGLTDEVYAPEVVIDYSKILGAEPYRMTGREWASLVQKLIQGFDSTQHVYGPLIIELPQPGSAPRPDKAKVLSQGNGHMVKKDARGGPLIQNGGRAIFELVRLPELEAKGQNPWRISYQTVIVAWEKGNWAVMTPE</sequence>
<dbReference type="AlphaFoldDB" id="A0AA38R3G6"/>
<evidence type="ECO:0000313" key="3">
    <source>
        <dbReference type="Proteomes" id="UP001174694"/>
    </source>
</evidence>
<dbReference type="EMBL" id="JANBVO010000062">
    <property type="protein sequence ID" value="KAJ9132019.1"/>
    <property type="molecule type" value="Genomic_DNA"/>
</dbReference>
<protein>
    <recommendedName>
        <fullName evidence="1">SnoaL-like domain-containing protein</fullName>
    </recommendedName>
</protein>
<dbReference type="Pfam" id="PF13577">
    <property type="entry name" value="SnoaL_4"/>
    <property type="match status" value="1"/>
</dbReference>
<comment type="caution">
    <text evidence="2">The sequence shown here is derived from an EMBL/GenBank/DDBJ whole genome shotgun (WGS) entry which is preliminary data.</text>
</comment>
<dbReference type="Gene3D" id="3.10.450.50">
    <property type="match status" value="1"/>
</dbReference>
<proteinExistence type="predicted"/>
<dbReference type="InterPro" id="IPR037401">
    <property type="entry name" value="SnoaL-like"/>
</dbReference>
<dbReference type="Proteomes" id="UP001174694">
    <property type="component" value="Unassembled WGS sequence"/>
</dbReference>
<evidence type="ECO:0000313" key="2">
    <source>
        <dbReference type="EMBL" id="KAJ9132019.1"/>
    </source>
</evidence>
<organism evidence="2 3">
    <name type="scientific">Pleurostoma richardsiae</name>
    <dbReference type="NCBI Taxonomy" id="41990"/>
    <lineage>
        <taxon>Eukaryota</taxon>
        <taxon>Fungi</taxon>
        <taxon>Dikarya</taxon>
        <taxon>Ascomycota</taxon>
        <taxon>Pezizomycotina</taxon>
        <taxon>Sordariomycetes</taxon>
        <taxon>Sordariomycetidae</taxon>
        <taxon>Calosphaeriales</taxon>
        <taxon>Pleurostomataceae</taxon>
        <taxon>Pleurostoma</taxon>
    </lineage>
</organism>
<name>A0AA38R3G6_9PEZI</name>